<dbReference type="NCBIfam" id="TIGR02504">
    <property type="entry name" value="NrdJ_Z"/>
    <property type="match status" value="1"/>
</dbReference>
<keyword evidence="5 14" id="KW-0846">Cobalamin</keyword>
<comment type="function">
    <text evidence="12 14">Catalyzes the reduction of ribonucleotides to deoxyribonucleotides. May function to provide a pool of deoxyribonucleotide precursors for DNA repair during oxygen limitation and/or for immediate growth after restoration of oxygen.</text>
</comment>
<proteinExistence type="inferred from homology"/>
<dbReference type="SUPFAM" id="SSF51998">
    <property type="entry name" value="PFL-like glycyl radical enzymes"/>
    <property type="match status" value="1"/>
</dbReference>
<dbReference type="Proteomes" id="UP000474957">
    <property type="component" value="Unassembled WGS sequence"/>
</dbReference>
<evidence type="ECO:0000259" key="16">
    <source>
        <dbReference type="Pfam" id="PF02867"/>
    </source>
</evidence>
<keyword evidence="11 14" id="KW-0170">Cobalt</keyword>
<keyword evidence="9" id="KW-0215">Deoxyribonucleotide synthesis</keyword>
<dbReference type="InterPro" id="IPR000788">
    <property type="entry name" value="RNR_lg_C"/>
</dbReference>
<keyword evidence="8 14" id="KW-0560">Oxidoreductase</keyword>
<comment type="similarity">
    <text evidence="2 14">Belongs to the ribonucleoside diphosphate reductase class-2 family.</text>
</comment>
<evidence type="ECO:0000259" key="15">
    <source>
        <dbReference type="Pfam" id="PF00317"/>
    </source>
</evidence>
<reference evidence="18 19" key="1">
    <citation type="submission" date="2019-10" db="EMBL/GenBank/DDBJ databases">
        <title>Cognatihalovulum marinum gen. nov. sp. nov., a new member of the family Rhodobacteraceae isolated from deep seawater of the Northwest Indian Ocean.</title>
        <authorList>
            <person name="Ruan C."/>
            <person name="Wang J."/>
            <person name="Zheng X."/>
            <person name="Song L."/>
            <person name="Zhu Y."/>
            <person name="Huang Y."/>
            <person name="Lu Z."/>
            <person name="Du W."/>
            <person name="Huang L."/>
            <person name="Dai X."/>
        </authorList>
    </citation>
    <scope>NUCLEOTIDE SEQUENCE [LARGE SCALE GENOMIC DNA]</scope>
    <source>
        <strain evidence="18 19">2CG4</strain>
    </source>
</reference>
<protein>
    <recommendedName>
        <fullName evidence="4 14">Vitamin B12-dependent ribonucleotide reductase</fullName>
        <ecNumber evidence="3 14">1.17.4.1</ecNumber>
    </recommendedName>
</protein>
<dbReference type="EMBL" id="WIND01000016">
    <property type="protein sequence ID" value="MSU91162.1"/>
    <property type="molecule type" value="Genomic_DNA"/>
</dbReference>
<accession>A0A6L5Z558</accession>
<evidence type="ECO:0000256" key="5">
    <source>
        <dbReference type="ARBA" id="ARBA00022628"/>
    </source>
</evidence>
<evidence type="ECO:0000256" key="1">
    <source>
        <dbReference type="ARBA" id="ARBA00001922"/>
    </source>
</evidence>
<evidence type="ECO:0000256" key="11">
    <source>
        <dbReference type="ARBA" id="ARBA00023285"/>
    </source>
</evidence>
<evidence type="ECO:0000256" key="8">
    <source>
        <dbReference type="ARBA" id="ARBA00023002"/>
    </source>
</evidence>
<comment type="catalytic activity">
    <reaction evidence="13 14">
        <text>a 2'-deoxyribonucleoside 5'-diphosphate + [thioredoxin]-disulfide + H2O = a ribonucleoside 5'-diphosphate + [thioredoxin]-dithiol</text>
        <dbReference type="Rhea" id="RHEA:23252"/>
        <dbReference type="Rhea" id="RHEA-COMP:10698"/>
        <dbReference type="Rhea" id="RHEA-COMP:10700"/>
        <dbReference type="ChEBI" id="CHEBI:15377"/>
        <dbReference type="ChEBI" id="CHEBI:29950"/>
        <dbReference type="ChEBI" id="CHEBI:50058"/>
        <dbReference type="ChEBI" id="CHEBI:57930"/>
        <dbReference type="ChEBI" id="CHEBI:73316"/>
        <dbReference type="EC" id="1.17.4.1"/>
    </reaction>
</comment>
<evidence type="ECO:0000256" key="13">
    <source>
        <dbReference type="ARBA" id="ARBA00047754"/>
    </source>
</evidence>
<keyword evidence="10" id="KW-1015">Disulfide bond</keyword>
<dbReference type="Pfam" id="PF02867">
    <property type="entry name" value="Ribonuc_red_lgC"/>
    <property type="match status" value="1"/>
</dbReference>
<evidence type="ECO:0000256" key="10">
    <source>
        <dbReference type="ARBA" id="ARBA00023157"/>
    </source>
</evidence>
<dbReference type="EC" id="1.17.4.1" evidence="3 14"/>
<evidence type="ECO:0000256" key="14">
    <source>
        <dbReference type="RuleBase" id="RU364064"/>
    </source>
</evidence>
<evidence type="ECO:0000256" key="4">
    <source>
        <dbReference type="ARBA" id="ARBA00014409"/>
    </source>
</evidence>
<evidence type="ECO:0000313" key="19">
    <source>
        <dbReference type="Proteomes" id="UP000474957"/>
    </source>
</evidence>
<evidence type="ECO:0000256" key="12">
    <source>
        <dbReference type="ARBA" id="ARBA00025437"/>
    </source>
</evidence>
<keyword evidence="19" id="KW-1185">Reference proteome</keyword>
<dbReference type="InterPro" id="IPR050862">
    <property type="entry name" value="RdRp_reductase_class-2"/>
</dbReference>
<comment type="cofactor">
    <cofactor evidence="1 14">
        <name>adenosylcob(III)alamin</name>
        <dbReference type="ChEBI" id="CHEBI:18408"/>
    </cofactor>
</comment>
<dbReference type="PRINTS" id="PR01183">
    <property type="entry name" value="RIBORDTASEM1"/>
</dbReference>
<dbReference type="RefSeq" id="WP_154448039.1">
    <property type="nucleotide sequence ID" value="NZ_WIND01000016.1"/>
</dbReference>
<dbReference type="InterPro" id="IPR024434">
    <property type="entry name" value="TSCPD_dom"/>
</dbReference>
<evidence type="ECO:0000256" key="6">
    <source>
        <dbReference type="ARBA" id="ARBA00022634"/>
    </source>
</evidence>
<comment type="caution">
    <text evidence="18">The sequence shown here is derived from an EMBL/GenBank/DDBJ whole genome shotgun (WGS) entry which is preliminary data.</text>
</comment>
<dbReference type="GO" id="GO:0031419">
    <property type="term" value="F:cobalamin binding"/>
    <property type="evidence" value="ECO:0007669"/>
    <property type="project" value="UniProtKB-KW"/>
</dbReference>
<dbReference type="Gene3D" id="3.20.70.20">
    <property type="match status" value="1"/>
</dbReference>
<keyword evidence="6 14" id="KW-0237">DNA synthesis</keyword>
<evidence type="ECO:0000256" key="9">
    <source>
        <dbReference type="ARBA" id="ARBA00023116"/>
    </source>
</evidence>
<evidence type="ECO:0000256" key="7">
    <source>
        <dbReference type="ARBA" id="ARBA00022741"/>
    </source>
</evidence>
<dbReference type="GO" id="GO:0005524">
    <property type="term" value="F:ATP binding"/>
    <property type="evidence" value="ECO:0007669"/>
    <property type="project" value="InterPro"/>
</dbReference>
<dbReference type="GO" id="GO:0009263">
    <property type="term" value="P:deoxyribonucleotide biosynthetic process"/>
    <property type="evidence" value="ECO:0007669"/>
    <property type="project" value="UniProtKB-KW"/>
</dbReference>
<gene>
    <name evidence="18" type="ORF">GE300_16355</name>
</gene>
<evidence type="ECO:0000256" key="2">
    <source>
        <dbReference type="ARBA" id="ARBA00007405"/>
    </source>
</evidence>
<dbReference type="CDD" id="cd02888">
    <property type="entry name" value="RNR_II_dimer"/>
    <property type="match status" value="1"/>
</dbReference>
<dbReference type="PANTHER" id="PTHR43371">
    <property type="entry name" value="VITAMIN B12-DEPENDENT RIBONUCLEOTIDE REDUCTASE"/>
    <property type="match status" value="1"/>
</dbReference>
<feature type="domain" description="TSCPD" evidence="17">
    <location>
        <begin position="589"/>
        <end position="696"/>
    </location>
</feature>
<dbReference type="InterPro" id="IPR013509">
    <property type="entry name" value="RNR_lsu_N"/>
</dbReference>
<dbReference type="GO" id="GO:0071897">
    <property type="term" value="P:DNA biosynthetic process"/>
    <property type="evidence" value="ECO:0007669"/>
    <property type="project" value="UniProtKB-KW"/>
</dbReference>
<dbReference type="AlphaFoldDB" id="A0A6L5Z558"/>
<evidence type="ECO:0000313" key="18">
    <source>
        <dbReference type="EMBL" id="MSU91162.1"/>
    </source>
</evidence>
<dbReference type="GO" id="GO:0004748">
    <property type="term" value="F:ribonucleoside-diphosphate reductase activity, thioredoxin disulfide as acceptor"/>
    <property type="evidence" value="ECO:0007669"/>
    <property type="project" value="UniProtKB-EC"/>
</dbReference>
<dbReference type="PANTHER" id="PTHR43371:SF1">
    <property type="entry name" value="RIBONUCLEOSIDE-DIPHOSPHATE REDUCTASE"/>
    <property type="match status" value="1"/>
</dbReference>
<feature type="domain" description="Ribonucleotide reductase large subunit C-terminal" evidence="16">
    <location>
        <begin position="85"/>
        <end position="551"/>
    </location>
</feature>
<evidence type="ECO:0000256" key="3">
    <source>
        <dbReference type="ARBA" id="ARBA00012274"/>
    </source>
</evidence>
<dbReference type="Pfam" id="PF12637">
    <property type="entry name" value="TSCPD"/>
    <property type="match status" value="1"/>
</dbReference>
<feature type="domain" description="Ribonucleotide reductase large subunit N-terminal" evidence="15">
    <location>
        <begin position="7"/>
        <end position="79"/>
    </location>
</feature>
<dbReference type="Pfam" id="PF00317">
    <property type="entry name" value="Ribonuc_red_lgN"/>
    <property type="match status" value="1"/>
</dbReference>
<name>A0A6L5Z558_9RHOB</name>
<evidence type="ECO:0000259" key="17">
    <source>
        <dbReference type="Pfam" id="PF12637"/>
    </source>
</evidence>
<organism evidence="18 19">
    <name type="scientific">Halovulum marinum</name>
    <dbReference type="NCBI Taxonomy" id="2662447"/>
    <lineage>
        <taxon>Bacteria</taxon>
        <taxon>Pseudomonadati</taxon>
        <taxon>Pseudomonadota</taxon>
        <taxon>Alphaproteobacteria</taxon>
        <taxon>Rhodobacterales</taxon>
        <taxon>Paracoccaceae</taxon>
        <taxon>Halovulum</taxon>
    </lineage>
</organism>
<dbReference type="InterPro" id="IPR013344">
    <property type="entry name" value="RNR_NrdJ/NrdZ"/>
</dbReference>
<sequence>MTRFTAPIAESIWDMKYRLKKADGTPVDASVEDTWRRIARSLAAVEAEPDAWEDRFYAALEDFRFLPAGRIVAGAGTGRTVTLFNCFVMGTIPDSMGGIFDMLKEAALTMQQGGGIGYDFSTIRPRGAAVKGVAADASGPLSFMDVWDAMCRTIMSAGSRRGAMMATMRCDHPDIESFITAKQDPARLRMFNLSVLVTDDFMDAVKADGPWDLKFDGKVYHTIQARDLWNRITRATYDYAEPGVIFIDRINQRNNLYYAEAIAATNPCGEQPLPPYGACLLGSINLAKLVTDAFGETAALDEDALDELVATAVRMMDNVVDASRFPLPQQAEEAANKRRIGLGVTGLADALVMVGERYGSVEAARVTERWLKRIARAAYLASAHLAAEKGAFPLFDREKYLGGETLQEMDDDVRAAIAKHGIRNALLTSIAPTGTISLFAGNVSSGIEPVFAHSYTRKVLQNDGSRTEEEVVDYAVQAWRDRNGDAPLPDHFVDAQSLHPLEHVRMQAAAQKWVDSSISKTINCPADIAFDDFRDVYLQAWEQGCKGCTTYRPNDVTGSVLSVTPSAGDAKPEPEESGEVVYLSEKLDRPQELEGTTYKIKWPESEHAIYITINDLVVGGVRRPFEVFINSKNMEHFAWTVALTRMISAVFRRGGDVSFVVEELKAVFDPRGGAWVQGKYIPSILAAIGGVIERHMIAIGFLAGEGKAAAEDPQIAALRAGERPRGPACPNCGQYALRMIEGCLTCADCGHSKCG</sequence>
<keyword evidence="7 14" id="KW-0547">Nucleotide-binding</keyword>